<gene>
    <name evidence="2" type="ORF">S01H4_16293</name>
</gene>
<dbReference type="SMART" id="SM00173">
    <property type="entry name" value="RAS"/>
    <property type="match status" value="1"/>
</dbReference>
<dbReference type="GO" id="GO:0005525">
    <property type="term" value="F:GTP binding"/>
    <property type="evidence" value="ECO:0007669"/>
    <property type="project" value="InterPro"/>
</dbReference>
<dbReference type="GO" id="GO:0003924">
    <property type="term" value="F:GTPase activity"/>
    <property type="evidence" value="ECO:0007669"/>
    <property type="project" value="InterPro"/>
</dbReference>
<dbReference type="PROSITE" id="PS51421">
    <property type="entry name" value="RAS"/>
    <property type="match status" value="1"/>
</dbReference>
<comment type="caution">
    <text evidence="2">The sequence shown here is derived from an EMBL/GenBank/DDBJ whole genome shotgun (WGS) entry which is preliminary data.</text>
</comment>
<dbReference type="EMBL" id="BART01007138">
    <property type="protein sequence ID" value="GAG54326.1"/>
    <property type="molecule type" value="Genomic_DNA"/>
</dbReference>
<protein>
    <recommendedName>
        <fullName evidence="3">GTP-binding protein</fullName>
    </recommendedName>
</protein>
<name>X1A214_9ZZZZ</name>
<accession>X1A214</accession>
<dbReference type="AlphaFoldDB" id="X1A214"/>
<evidence type="ECO:0008006" key="3">
    <source>
        <dbReference type="Google" id="ProtNLM"/>
    </source>
</evidence>
<dbReference type="Pfam" id="PF00071">
    <property type="entry name" value="Ras"/>
    <property type="match status" value="1"/>
</dbReference>
<organism evidence="2">
    <name type="scientific">marine sediment metagenome</name>
    <dbReference type="NCBI Taxonomy" id="412755"/>
    <lineage>
        <taxon>unclassified sequences</taxon>
        <taxon>metagenomes</taxon>
        <taxon>ecological metagenomes</taxon>
    </lineage>
</organism>
<dbReference type="PANTHER" id="PTHR47978">
    <property type="match status" value="1"/>
</dbReference>
<dbReference type="InterPro" id="IPR001806">
    <property type="entry name" value="Small_GTPase"/>
</dbReference>
<reference evidence="2" key="1">
    <citation type="journal article" date="2014" name="Front. Microbiol.">
        <title>High frequency of phylogenetically diverse reductive dehalogenase-homologous genes in deep subseafloor sedimentary metagenomes.</title>
        <authorList>
            <person name="Kawai M."/>
            <person name="Futagami T."/>
            <person name="Toyoda A."/>
            <person name="Takaki Y."/>
            <person name="Nishi S."/>
            <person name="Hori S."/>
            <person name="Arai W."/>
            <person name="Tsubouchi T."/>
            <person name="Morono Y."/>
            <person name="Uchiyama I."/>
            <person name="Ito T."/>
            <person name="Fujiyama A."/>
            <person name="Inagaki F."/>
            <person name="Takami H."/>
        </authorList>
    </citation>
    <scope>NUCLEOTIDE SEQUENCE</scope>
    <source>
        <strain evidence="2">Expedition CK06-06</strain>
    </source>
</reference>
<keyword evidence="1" id="KW-0547">Nucleotide-binding</keyword>
<evidence type="ECO:0000256" key="1">
    <source>
        <dbReference type="ARBA" id="ARBA00022741"/>
    </source>
</evidence>
<dbReference type="InterPro" id="IPR027417">
    <property type="entry name" value="P-loop_NTPase"/>
</dbReference>
<dbReference type="PROSITE" id="PS51419">
    <property type="entry name" value="RAB"/>
    <property type="match status" value="1"/>
</dbReference>
<dbReference type="PRINTS" id="PR00449">
    <property type="entry name" value="RASTRNSFRMNG"/>
</dbReference>
<sequence length="87" mass="9948">MIVFNLNELSSFNGINFWLSKLKELSGDVPYIIVGNKLDLERKIDQSLIDERVNKLGVEYFETSAKLNENVDVAFESLSIQILNNLK</sequence>
<dbReference type="SUPFAM" id="SSF52540">
    <property type="entry name" value="P-loop containing nucleoside triphosphate hydrolases"/>
    <property type="match status" value="1"/>
</dbReference>
<dbReference type="SMART" id="SM00175">
    <property type="entry name" value="RAB"/>
    <property type="match status" value="1"/>
</dbReference>
<evidence type="ECO:0000313" key="2">
    <source>
        <dbReference type="EMBL" id="GAG54326.1"/>
    </source>
</evidence>
<dbReference type="Gene3D" id="3.40.50.300">
    <property type="entry name" value="P-loop containing nucleotide triphosphate hydrolases"/>
    <property type="match status" value="1"/>
</dbReference>
<proteinExistence type="predicted"/>